<evidence type="ECO:0000313" key="3">
    <source>
        <dbReference type="Proteomes" id="UP000823617"/>
    </source>
</evidence>
<dbReference type="AlphaFoldDB" id="A0A9D9N0E5"/>
<comment type="caution">
    <text evidence="2">The sequence shown here is derived from an EMBL/GenBank/DDBJ whole genome shotgun (WGS) entry which is preliminary data.</text>
</comment>
<reference evidence="2" key="2">
    <citation type="journal article" date="2021" name="PeerJ">
        <title>Extensive microbial diversity within the chicken gut microbiome revealed by metagenomics and culture.</title>
        <authorList>
            <person name="Gilroy R."/>
            <person name="Ravi A."/>
            <person name="Getino M."/>
            <person name="Pursley I."/>
            <person name="Horton D.L."/>
            <person name="Alikhan N.F."/>
            <person name="Baker D."/>
            <person name="Gharbi K."/>
            <person name="Hall N."/>
            <person name="Watson M."/>
            <person name="Adriaenssens E.M."/>
            <person name="Foster-Nyarko E."/>
            <person name="Jarju S."/>
            <person name="Secka A."/>
            <person name="Antonio M."/>
            <person name="Oren A."/>
            <person name="Chaudhuri R.R."/>
            <person name="La Ragione R."/>
            <person name="Hildebrand F."/>
            <person name="Pallen M.J."/>
        </authorList>
    </citation>
    <scope>NUCLEOTIDE SEQUENCE</scope>
    <source>
        <strain evidence="2">B1-3475</strain>
    </source>
</reference>
<dbReference type="GO" id="GO:0006302">
    <property type="term" value="P:double-strand break repair"/>
    <property type="evidence" value="ECO:0007669"/>
    <property type="project" value="InterPro"/>
</dbReference>
<dbReference type="InterPro" id="IPR027417">
    <property type="entry name" value="P-loop_NTPase"/>
</dbReference>
<dbReference type="EMBL" id="JADIMK010000058">
    <property type="protein sequence ID" value="MBO8455869.1"/>
    <property type="molecule type" value="Genomic_DNA"/>
</dbReference>
<organism evidence="2 3">
    <name type="scientific">Candidatus Cryptobacteroides intestinigallinarum</name>
    <dbReference type="NCBI Taxonomy" id="2840767"/>
    <lineage>
        <taxon>Bacteria</taxon>
        <taxon>Pseudomonadati</taxon>
        <taxon>Bacteroidota</taxon>
        <taxon>Bacteroidia</taxon>
        <taxon>Bacteroidales</taxon>
        <taxon>Candidatus Cryptobacteroides</taxon>
    </lineage>
</organism>
<gene>
    <name evidence="2" type="ORF">IAC08_05645</name>
</gene>
<proteinExistence type="predicted"/>
<evidence type="ECO:0000313" key="2">
    <source>
        <dbReference type="EMBL" id="MBO8455869.1"/>
    </source>
</evidence>
<dbReference type="Gene3D" id="3.40.50.300">
    <property type="entry name" value="P-loop containing nucleotide triphosphate hydrolases"/>
    <property type="match status" value="1"/>
</dbReference>
<name>A0A9D9N0E5_9BACT</name>
<dbReference type="InterPro" id="IPR038729">
    <property type="entry name" value="Rad50/SbcC_AAA"/>
</dbReference>
<dbReference type="GO" id="GO:0016887">
    <property type="term" value="F:ATP hydrolysis activity"/>
    <property type="evidence" value="ECO:0007669"/>
    <property type="project" value="InterPro"/>
</dbReference>
<dbReference type="Proteomes" id="UP000823617">
    <property type="component" value="Unassembled WGS sequence"/>
</dbReference>
<evidence type="ECO:0000259" key="1">
    <source>
        <dbReference type="Pfam" id="PF13476"/>
    </source>
</evidence>
<dbReference type="SUPFAM" id="SSF52540">
    <property type="entry name" value="P-loop containing nucleoside triphosphate hydrolases"/>
    <property type="match status" value="1"/>
</dbReference>
<accession>A0A9D9N0E5</accession>
<dbReference type="Pfam" id="PF13476">
    <property type="entry name" value="AAA_23"/>
    <property type="match status" value="1"/>
</dbReference>
<reference evidence="2" key="1">
    <citation type="submission" date="2020-10" db="EMBL/GenBank/DDBJ databases">
        <authorList>
            <person name="Gilroy R."/>
        </authorList>
    </citation>
    <scope>NUCLEOTIDE SEQUENCE</scope>
    <source>
        <strain evidence="2">B1-3475</strain>
    </source>
</reference>
<protein>
    <submittedName>
        <fullName evidence="2">AAA family ATPase</fullName>
    </submittedName>
</protein>
<sequence length="86" mass="9570">MIKKIHIEKFRGFHNVECELGSQITVIAGQNGTQKTVLLGMLSQPFSITDDSNPMKGEAPLCGGNYKSQFGDKFKFSPKYDFTSVH</sequence>
<feature type="domain" description="Rad50/SbcC-type AAA" evidence="1">
    <location>
        <begin position="4"/>
        <end position="43"/>
    </location>
</feature>